<evidence type="ECO:0000313" key="7">
    <source>
        <dbReference type="Proteomes" id="UP000759298"/>
    </source>
</evidence>
<keyword evidence="4" id="KW-0067">ATP-binding</keyword>
<comment type="caution">
    <text evidence="6">The sequence shown here is derived from an EMBL/GenBank/DDBJ whole genome shotgun (WGS) entry which is preliminary data.</text>
</comment>
<dbReference type="InterPro" id="IPR004147">
    <property type="entry name" value="ABC1_dom"/>
</dbReference>
<sequence>MAREDDAKGRHRAVPSSRIGRLSGFGRLAGGVAGGMLAEGARRVASGERVRMNDLVLTPGNIGRLTERLSHLRGAAMKMGQMLSMDAGDALPSELSEILAKLRDNADFMPPRQLDRVLAEEWGSEWRKNFRRFEPRPMAAASIGQVHRALTRDGRTLAIKVQYPGVAQSIDSDVDNVATLLRVTGLLPKELDIAPLLAAAKEQLHEEADYRREGRMMQRYGELLAGHEAFVVPTLDEELTRDRILAMSYEEGRPVEQLGDQPQEVRDSVFAEVIELVARELFEWGLMQTDPNFANYRYREADRKIVLLDFGATREVDAQVQQSYRNLLRAGLDRDHAGVRQAAIDAQFMSPAVVEKHGEAIDRMIDIILGEMAKDAPFDFGDRGFVPALRDEGFAIAQDKSIWHIPPAETLFVQRKVSGTALLGARIGAVVNIHAIVRDVLGRTGEASPSS</sequence>
<keyword evidence="3" id="KW-0547">Nucleotide-binding</keyword>
<dbReference type="RefSeq" id="WP_222823656.1">
    <property type="nucleotide sequence ID" value="NZ_JAHWXP010000001.1"/>
</dbReference>
<evidence type="ECO:0000256" key="4">
    <source>
        <dbReference type="ARBA" id="ARBA00022840"/>
    </source>
</evidence>
<protein>
    <submittedName>
        <fullName evidence="6">AarF/ABC1/UbiB kinase family protein</fullName>
    </submittedName>
</protein>
<organism evidence="6 7">
    <name type="scientific">Alteriqipengyuania abyssalis</name>
    <dbReference type="NCBI Taxonomy" id="2860200"/>
    <lineage>
        <taxon>Bacteria</taxon>
        <taxon>Pseudomonadati</taxon>
        <taxon>Pseudomonadota</taxon>
        <taxon>Alphaproteobacteria</taxon>
        <taxon>Sphingomonadales</taxon>
        <taxon>Erythrobacteraceae</taxon>
        <taxon>Alteriqipengyuania</taxon>
    </lineage>
</organism>
<name>A0ABS7PA21_9SPHN</name>
<evidence type="ECO:0000256" key="2">
    <source>
        <dbReference type="ARBA" id="ARBA00022679"/>
    </source>
</evidence>
<dbReference type="GO" id="GO:0016301">
    <property type="term" value="F:kinase activity"/>
    <property type="evidence" value="ECO:0007669"/>
    <property type="project" value="UniProtKB-KW"/>
</dbReference>
<dbReference type="InterPro" id="IPR034646">
    <property type="entry name" value="ADCK3_dom"/>
</dbReference>
<feature type="domain" description="ABC1 atypical kinase-like" evidence="5">
    <location>
        <begin position="101"/>
        <end position="342"/>
    </location>
</feature>
<comment type="similarity">
    <text evidence="1">Belongs to the protein kinase superfamily. ADCK protein kinase family.</text>
</comment>
<dbReference type="CDD" id="cd13970">
    <property type="entry name" value="ABC1_ADCK3"/>
    <property type="match status" value="1"/>
</dbReference>
<accession>A0ABS7PA21</accession>
<proteinExistence type="inferred from homology"/>
<dbReference type="SUPFAM" id="SSF56112">
    <property type="entry name" value="Protein kinase-like (PK-like)"/>
    <property type="match status" value="1"/>
</dbReference>
<dbReference type="EMBL" id="JAHWXP010000001">
    <property type="protein sequence ID" value="MBY8335911.1"/>
    <property type="molecule type" value="Genomic_DNA"/>
</dbReference>
<dbReference type="PANTHER" id="PTHR43851">
    <property type="match status" value="1"/>
</dbReference>
<evidence type="ECO:0000313" key="6">
    <source>
        <dbReference type="EMBL" id="MBY8335911.1"/>
    </source>
</evidence>
<dbReference type="Pfam" id="PF03109">
    <property type="entry name" value="ABC1"/>
    <property type="match status" value="1"/>
</dbReference>
<evidence type="ECO:0000256" key="1">
    <source>
        <dbReference type="ARBA" id="ARBA00009670"/>
    </source>
</evidence>
<evidence type="ECO:0000256" key="3">
    <source>
        <dbReference type="ARBA" id="ARBA00022741"/>
    </source>
</evidence>
<reference evidence="6 7" key="1">
    <citation type="submission" date="2021-07" db="EMBL/GenBank/DDBJ databases">
        <title>Alteriqipengyuania abyssalis NZ-12B nov, sp.nov isolated from deep sea sponge in pacific ocean.</title>
        <authorList>
            <person name="Tareen S."/>
            <person name="Wink J."/>
        </authorList>
    </citation>
    <scope>NUCLEOTIDE SEQUENCE [LARGE SCALE GENOMIC DNA]</scope>
    <source>
        <strain evidence="6 7">NZ-12B</strain>
    </source>
</reference>
<gene>
    <name evidence="6" type="ORF">KYN89_02505</name>
</gene>
<dbReference type="Proteomes" id="UP000759298">
    <property type="component" value="Unassembled WGS sequence"/>
</dbReference>
<keyword evidence="2" id="KW-0808">Transferase</keyword>
<keyword evidence="6" id="KW-0418">Kinase</keyword>
<dbReference type="PANTHER" id="PTHR43851:SF3">
    <property type="entry name" value="COENZYME Q8"/>
    <property type="match status" value="1"/>
</dbReference>
<dbReference type="InterPro" id="IPR011009">
    <property type="entry name" value="Kinase-like_dom_sf"/>
</dbReference>
<keyword evidence="7" id="KW-1185">Reference proteome</keyword>
<dbReference type="InterPro" id="IPR051409">
    <property type="entry name" value="Atypical_kinase_ADCK"/>
</dbReference>
<evidence type="ECO:0000259" key="5">
    <source>
        <dbReference type="Pfam" id="PF03109"/>
    </source>
</evidence>